<dbReference type="Proteomes" id="UP001500466">
    <property type="component" value="Unassembled WGS sequence"/>
</dbReference>
<name>A0ABP9I2H1_9ACTN</name>
<feature type="transmembrane region" description="Helical" evidence="1">
    <location>
        <begin position="55"/>
        <end position="74"/>
    </location>
</feature>
<dbReference type="InterPro" id="IPR046580">
    <property type="entry name" value="DUF6640"/>
</dbReference>
<evidence type="ECO:0000313" key="2">
    <source>
        <dbReference type="EMBL" id="GAA4984946.1"/>
    </source>
</evidence>
<gene>
    <name evidence="2" type="ORF">GCM10023205_63980</name>
</gene>
<feature type="transmembrane region" description="Helical" evidence="1">
    <location>
        <begin position="19"/>
        <end position="35"/>
    </location>
</feature>
<feature type="transmembrane region" description="Helical" evidence="1">
    <location>
        <begin position="118"/>
        <end position="137"/>
    </location>
</feature>
<proteinExistence type="predicted"/>
<keyword evidence="1" id="KW-0472">Membrane</keyword>
<keyword evidence="3" id="KW-1185">Reference proteome</keyword>
<evidence type="ECO:0000256" key="1">
    <source>
        <dbReference type="SAM" id="Phobius"/>
    </source>
</evidence>
<reference evidence="3" key="1">
    <citation type="journal article" date="2019" name="Int. J. Syst. Evol. Microbiol.">
        <title>The Global Catalogue of Microorganisms (GCM) 10K type strain sequencing project: providing services to taxonomists for standard genome sequencing and annotation.</title>
        <authorList>
            <consortium name="The Broad Institute Genomics Platform"/>
            <consortium name="The Broad Institute Genome Sequencing Center for Infectious Disease"/>
            <person name="Wu L."/>
            <person name="Ma J."/>
        </authorList>
    </citation>
    <scope>NUCLEOTIDE SEQUENCE [LARGE SCALE GENOMIC DNA]</scope>
    <source>
        <strain evidence="3">JCM 17986</strain>
    </source>
</reference>
<keyword evidence="1" id="KW-1133">Transmembrane helix</keyword>
<organism evidence="2 3">
    <name type="scientific">Yinghuangia aomiensis</name>
    <dbReference type="NCBI Taxonomy" id="676205"/>
    <lineage>
        <taxon>Bacteria</taxon>
        <taxon>Bacillati</taxon>
        <taxon>Actinomycetota</taxon>
        <taxon>Actinomycetes</taxon>
        <taxon>Kitasatosporales</taxon>
        <taxon>Streptomycetaceae</taxon>
        <taxon>Yinghuangia</taxon>
    </lineage>
</organism>
<sequence>MHDTDPAPGRTARTTTGRVLLTVTGLTTMCGAYIADWNDTHVFNPDWPPHAKFHNGQTMSTGLALGAATLYFVWGRRPWTYGTLQLATACASAYWITQMSSILYPGTAFTDPGCSRKAGQPVMAGVTLALNAAAFVAEKRRLRGARTGA</sequence>
<dbReference type="EMBL" id="BAABHS010000029">
    <property type="protein sequence ID" value="GAA4984946.1"/>
    <property type="molecule type" value="Genomic_DNA"/>
</dbReference>
<evidence type="ECO:0000313" key="3">
    <source>
        <dbReference type="Proteomes" id="UP001500466"/>
    </source>
</evidence>
<feature type="transmembrane region" description="Helical" evidence="1">
    <location>
        <begin position="86"/>
        <end position="106"/>
    </location>
</feature>
<dbReference type="Pfam" id="PF20345">
    <property type="entry name" value="DUF6640"/>
    <property type="match status" value="1"/>
</dbReference>
<dbReference type="RefSeq" id="WP_345679247.1">
    <property type="nucleotide sequence ID" value="NZ_BAABHS010000029.1"/>
</dbReference>
<keyword evidence="1" id="KW-0812">Transmembrane</keyword>
<accession>A0ABP9I2H1</accession>
<evidence type="ECO:0008006" key="4">
    <source>
        <dbReference type="Google" id="ProtNLM"/>
    </source>
</evidence>
<protein>
    <recommendedName>
        <fullName evidence="4">Acetyltransferase</fullName>
    </recommendedName>
</protein>
<comment type="caution">
    <text evidence="2">The sequence shown here is derived from an EMBL/GenBank/DDBJ whole genome shotgun (WGS) entry which is preliminary data.</text>
</comment>